<evidence type="ECO:0000256" key="1">
    <source>
        <dbReference type="SAM" id="Phobius"/>
    </source>
</evidence>
<feature type="transmembrane region" description="Helical" evidence="1">
    <location>
        <begin position="116"/>
        <end position="136"/>
    </location>
</feature>
<feature type="transmembrane region" description="Helical" evidence="1">
    <location>
        <begin position="65"/>
        <end position="89"/>
    </location>
</feature>
<keyword evidence="3" id="KW-1185">Reference proteome</keyword>
<dbReference type="AlphaFoldDB" id="A0AAE0BRU2"/>
<comment type="caution">
    <text evidence="2">The sequence shown here is derived from an EMBL/GenBank/DDBJ whole genome shotgun (WGS) entry which is preliminary data.</text>
</comment>
<accession>A0AAE0BRU2</accession>
<feature type="transmembrane region" description="Helical" evidence="1">
    <location>
        <begin position="156"/>
        <end position="176"/>
    </location>
</feature>
<protein>
    <submittedName>
        <fullName evidence="2">Uncharacterized protein</fullName>
    </submittedName>
</protein>
<keyword evidence="1" id="KW-0472">Membrane</keyword>
<feature type="transmembrane region" description="Helical" evidence="1">
    <location>
        <begin position="210"/>
        <end position="229"/>
    </location>
</feature>
<sequence>VELEFVVLLNVKMGWPGVTNNPLTIFPNIAYIAFPILPYELFMWLPIVLAYYAEKPTEKITLPRLITFITYFGGIYGGLVHYVALLSVLSGIPHLDEDHGICTALPPPTDGPWCELLTMHILLAVPMGTYFLYVMYVEKKKYGWLSWEGDNEKVAFFFRAGLVFTTLGISGELPYFGQFAKVGGDTFDGTGVYAGTTWADWYEGRGYIEFISYMSWLLCGLYFLAKAAYHKKAAHMVSGMDSCSEKNAAGDVNM</sequence>
<evidence type="ECO:0000313" key="2">
    <source>
        <dbReference type="EMBL" id="KAK3240900.1"/>
    </source>
</evidence>
<keyword evidence="1" id="KW-0812">Transmembrane</keyword>
<dbReference type="EMBL" id="LGRX02033520">
    <property type="protein sequence ID" value="KAK3240900.1"/>
    <property type="molecule type" value="Genomic_DNA"/>
</dbReference>
<reference evidence="2 3" key="1">
    <citation type="journal article" date="2015" name="Genome Biol. Evol.">
        <title>Comparative Genomics of a Bacterivorous Green Alga Reveals Evolutionary Causalities and Consequences of Phago-Mixotrophic Mode of Nutrition.</title>
        <authorList>
            <person name="Burns J.A."/>
            <person name="Paasch A."/>
            <person name="Narechania A."/>
            <person name="Kim E."/>
        </authorList>
    </citation>
    <scope>NUCLEOTIDE SEQUENCE [LARGE SCALE GENOMIC DNA]</scope>
    <source>
        <strain evidence="2 3">PLY_AMNH</strain>
    </source>
</reference>
<proteinExistence type="predicted"/>
<evidence type="ECO:0000313" key="3">
    <source>
        <dbReference type="Proteomes" id="UP001190700"/>
    </source>
</evidence>
<feature type="transmembrane region" description="Helical" evidence="1">
    <location>
        <begin position="29"/>
        <end position="53"/>
    </location>
</feature>
<feature type="non-terminal residue" evidence="2">
    <location>
        <position position="1"/>
    </location>
</feature>
<dbReference type="Proteomes" id="UP001190700">
    <property type="component" value="Unassembled WGS sequence"/>
</dbReference>
<organism evidence="2 3">
    <name type="scientific">Cymbomonas tetramitiformis</name>
    <dbReference type="NCBI Taxonomy" id="36881"/>
    <lineage>
        <taxon>Eukaryota</taxon>
        <taxon>Viridiplantae</taxon>
        <taxon>Chlorophyta</taxon>
        <taxon>Pyramimonadophyceae</taxon>
        <taxon>Pyramimonadales</taxon>
        <taxon>Pyramimonadaceae</taxon>
        <taxon>Cymbomonas</taxon>
    </lineage>
</organism>
<gene>
    <name evidence="2" type="ORF">CYMTET_49287</name>
</gene>
<name>A0AAE0BRU2_9CHLO</name>
<keyword evidence="1" id="KW-1133">Transmembrane helix</keyword>